<dbReference type="Gene3D" id="3.20.110.10">
    <property type="entry name" value="Glycoside hydrolase 38, N terminal domain"/>
    <property type="match status" value="1"/>
</dbReference>
<dbReference type="Pfam" id="PF17677">
    <property type="entry name" value="Glyco_hydro38C2"/>
    <property type="match status" value="1"/>
</dbReference>
<keyword evidence="3" id="KW-0378">Hydrolase</keyword>
<dbReference type="InterPro" id="IPR028995">
    <property type="entry name" value="Glyco_hydro_57/38_cen_sf"/>
</dbReference>
<organism evidence="6 7">
    <name type="scientific">Mycolicibacterium mageritense</name>
    <name type="common">Mycobacterium mageritense</name>
    <dbReference type="NCBI Taxonomy" id="53462"/>
    <lineage>
        <taxon>Bacteria</taxon>
        <taxon>Bacillati</taxon>
        <taxon>Actinomycetota</taxon>
        <taxon>Actinomycetes</taxon>
        <taxon>Mycobacteriales</taxon>
        <taxon>Mycobacteriaceae</taxon>
        <taxon>Mycolicibacterium</taxon>
    </lineage>
</organism>
<dbReference type="GO" id="GO:0006013">
    <property type="term" value="P:mannose metabolic process"/>
    <property type="evidence" value="ECO:0007669"/>
    <property type="project" value="InterPro"/>
</dbReference>
<dbReference type="GO" id="GO:0030246">
    <property type="term" value="F:carbohydrate binding"/>
    <property type="evidence" value="ECO:0007669"/>
    <property type="project" value="InterPro"/>
</dbReference>
<accession>A0AAI8TWK0</accession>
<name>A0AAI8TWK0_MYCME</name>
<evidence type="ECO:0000313" key="6">
    <source>
        <dbReference type="EMBL" id="BDY29840.1"/>
    </source>
</evidence>
<evidence type="ECO:0000256" key="1">
    <source>
        <dbReference type="ARBA" id="ARBA00009792"/>
    </source>
</evidence>
<dbReference type="Pfam" id="PF03372">
    <property type="entry name" value="Exo_endo_phos"/>
    <property type="match status" value="1"/>
</dbReference>
<dbReference type="Pfam" id="PF01074">
    <property type="entry name" value="Glyco_hydro_38N"/>
    <property type="match status" value="1"/>
</dbReference>
<dbReference type="SUPFAM" id="SSF74650">
    <property type="entry name" value="Galactose mutarotase-like"/>
    <property type="match status" value="2"/>
</dbReference>
<dbReference type="InterPro" id="IPR005135">
    <property type="entry name" value="Endo/exonuclease/phosphatase"/>
</dbReference>
<dbReference type="InterPro" id="IPR000602">
    <property type="entry name" value="Glyco_hydro_38_N"/>
</dbReference>
<sequence>MRMATFNILHGRNVHDGDVDLGRLADAVAEIDADILALQEVDLDQPRSGKADLTAMAAAAMHAQHHRFVAAISGTPGATWMAATGREQPGTAAYGIALLSRFPAENWQVLRLPRIPVRFPMYLPAIRRVRIVHEEPRAAVVARLDTPLGPMTVANTHLSFVPGWNRVQLRHLVRDLRGFPAPRVLMGDLNMRANRSVGWRALGTAPTFPADDPDQQLDHVLTDDDTLQVESCDAPRLAISDHRAFVVDISRPVREVHVTSAETTELFAGSAETPLQLVRVAYTGASPGETVRVTGEGLSGEAAAEPGDGVVEVPVAVTDAVPGETRTARAADVAFEFTVAEPGWTMYMVSHFHYDPVWWNTQAAYTSVWTEDPPGQCRQTHGFDLVAAHLEMVRREPEYKFVLAEVDYLKPYWDAHPEDRADLRRFIADGRVEIMGGAYNEPNTNLTSPETAIRNFVAGMGFQRDVMGARPATAWQLDVFGHDPQFPGMAADAGLTSSSWARGPHHQWGPMQNDGDPERMQFPSEFEWIAPSGRGLLTHYMPAHYSAGWWMDSAASLAEAEASTYALFTKLKRVALTRNVLLPVGTDYTPPNKWVTQIHRDWNSRYVWPKFVCAVPSQFFAAVRAELSERGVEASPQTRDMNPIYTGKDVSYIDTKQANRAAEDAVLDAERFAVFAGLLGGAEYPQAAFAKAWVQLAYGAHHDAITGSESDQVYLDLLTGWRDAWELGTGARDNALALLSDAVDGAVVVWNSLAHNRPDIVTVRLDKPFDGAVVDTDGRYLPVLVEHGGLTVSWLARDVPSLGWRSYRFTEGRGSGWEPIAGTTIENDYCRLSVDPARGGGVDSVVHDGRELIADGAVGNELAVYDEYPAHPQAGEGPWHLLPKGPVVCSSEAAADEIRCYRSALGQRVVVRGRIGDLLRYTQTITLWQGLDRVDCRTTIDEFVGADKLLRLRWPCPVPGALPVSEVGDAVIGRGFGLMHDRGDSGRAVDSAHHPWTLDNPAYGWFGLSSAVRIRVGDAVRAVSVAEVVTSDTAAAPAARDLMVALARAGVTATCSRADKPRYGDLTVDSNLPDTRITLGGPDENSFTAAVLAAADVSYSDELKRQLERTGSARVWVPAAAPLIEQWVPGADLRAAAALPVLIVVGDLGGVVDDLADAEIVVEQDAPAGAERFESHTVAVLNRGVPGFAVDPDGTLHTSLMRSCTGWPSGTWIDPPRRTAPDGSNFQLQHWTHTFDYALVSGPGDWRAARVAARGAEFNRPLLAVPAHGGGGGLPSWGSLLEIEPAGRVQLGALKATGNPLAAGSVRTTGPADGVTLRLVEMSGSTTDVTIRSGLRTVSAATHLNLLEEPGPQLAHADGLTLHGYQIATVATRLNLPQVLRSDHRRLAPEAEAAQPLYARYWLHNRGPAPLGGLPAVAHLHPENVAAEPDSEIVLRLTAASDCTDASLHGRVRVLAPKGWAAGPAQLPFVLPPDEHLETDVVVRAPAGTEPGRYPVRVELAVTGSDSGSLPPSWRQVVEDVCIVTVGDSGGEVLKLVSEPQPIEVKAGETARLSATVGTDAAAGLTAEAHLISPWGTWEWMGPAAAGADVPARGTVEIGFDVTPPAWLEPGEWWALIRVGCAGRLLYTPAVKVAVR</sequence>
<dbReference type="Gene3D" id="3.60.10.10">
    <property type="entry name" value="Endonuclease/exonuclease/phosphatase"/>
    <property type="match status" value="1"/>
</dbReference>
<dbReference type="SUPFAM" id="SSF56219">
    <property type="entry name" value="DNase I-like"/>
    <property type="match status" value="1"/>
</dbReference>
<dbReference type="Pfam" id="PF09261">
    <property type="entry name" value="Alpha-mann_mid"/>
    <property type="match status" value="1"/>
</dbReference>
<gene>
    <name evidence="6" type="ORF">hbim_03783</name>
</gene>
<dbReference type="PANTHER" id="PTHR46017">
    <property type="entry name" value="ALPHA-MANNOSIDASE 2C1"/>
    <property type="match status" value="1"/>
</dbReference>
<dbReference type="Gene3D" id="1.20.1270.50">
    <property type="entry name" value="Glycoside hydrolase family 38, central domain"/>
    <property type="match status" value="1"/>
</dbReference>
<dbReference type="InterPro" id="IPR027291">
    <property type="entry name" value="Glyco_hydro_38_N_sf"/>
</dbReference>
<keyword evidence="4" id="KW-0326">Glycosidase</keyword>
<dbReference type="SMART" id="SM00872">
    <property type="entry name" value="Alpha-mann_mid"/>
    <property type="match status" value="1"/>
</dbReference>
<comment type="similarity">
    <text evidence="1">Belongs to the glycosyl hydrolase 38 family.</text>
</comment>
<reference evidence="6" key="1">
    <citation type="submission" date="2023-03" db="EMBL/GenBank/DDBJ databases">
        <title>Draft genome sequence of a Mycolicibacterium mageritense strain H4_3_1 isolated from a hybrid biological-inorganic system reactor.</title>
        <authorList>
            <person name="Feng X."/>
            <person name="Kazama D."/>
            <person name="Sato K."/>
            <person name="Kobayashi H."/>
        </authorList>
    </citation>
    <scope>NUCLEOTIDE SEQUENCE</scope>
    <source>
        <strain evidence="6">H4_3_1</strain>
    </source>
</reference>
<dbReference type="EMBL" id="AP027452">
    <property type="protein sequence ID" value="BDY29840.1"/>
    <property type="molecule type" value="Genomic_DNA"/>
</dbReference>
<dbReference type="InterPro" id="IPR011013">
    <property type="entry name" value="Gal_mutarotase_sf_dom"/>
</dbReference>
<dbReference type="CDD" id="cd10786">
    <property type="entry name" value="GH38N_AMII_like"/>
    <property type="match status" value="1"/>
</dbReference>
<dbReference type="InterPro" id="IPR037094">
    <property type="entry name" value="Glyco_hydro_38_cen_sf"/>
</dbReference>
<dbReference type="GO" id="GO:0009313">
    <property type="term" value="P:oligosaccharide catabolic process"/>
    <property type="evidence" value="ECO:0007669"/>
    <property type="project" value="TreeGrafter"/>
</dbReference>
<evidence type="ECO:0000256" key="2">
    <source>
        <dbReference type="ARBA" id="ARBA00022723"/>
    </source>
</evidence>
<dbReference type="InterPro" id="IPR036691">
    <property type="entry name" value="Endo/exonu/phosph_ase_sf"/>
</dbReference>
<evidence type="ECO:0000313" key="7">
    <source>
        <dbReference type="Proteomes" id="UP001241092"/>
    </source>
</evidence>
<dbReference type="PANTHER" id="PTHR46017:SF1">
    <property type="entry name" value="ALPHA-MANNOSIDASE 2C1"/>
    <property type="match status" value="1"/>
</dbReference>
<protein>
    <recommendedName>
        <fullName evidence="5">Glycoside hydrolase family 38 central domain-containing protein</fullName>
    </recommendedName>
</protein>
<dbReference type="InterPro" id="IPR011330">
    <property type="entry name" value="Glyco_hydro/deAcase_b/a-brl"/>
</dbReference>
<dbReference type="Proteomes" id="UP001241092">
    <property type="component" value="Chromosome"/>
</dbReference>
<evidence type="ECO:0000259" key="5">
    <source>
        <dbReference type="SMART" id="SM00872"/>
    </source>
</evidence>
<dbReference type="InterPro" id="IPR013783">
    <property type="entry name" value="Ig-like_fold"/>
</dbReference>
<dbReference type="InterPro" id="IPR015341">
    <property type="entry name" value="Glyco_hydro_38_cen"/>
</dbReference>
<dbReference type="Gene3D" id="2.60.40.10">
    <property type="entry name" value="Immunoglobulins"/>
    <property type="match status" value="1"/>
</dbReference>
<dbReference type="Gene3D" id="2.70.98.30">
    <property type="entry name" value="Golgi alpha-mannosidase II, domain 4"/>
    <property type="match status" value="2"/>
</dbReference>
<keyword evidence="2" id="KW-0479">Metal-binding</keyword>
<proteinExistence type="inferred from homology"/>
<dbReference type="GO" id="GO:0004559">
    <property type="term" value="F:alpha-mannosidase activity"/>
    <property type="evidence" value="ECO:0007669"/>
    <property type="project" value="InterPro"/>
</dbReference>
<dbReference type="SUPFAM" id="SSF88713">
    <property type="entry name" value="Glycoside hydrolase/deacetylase"/>
    <property type="match status" value="1"/>
</dbReference>
<dbReference type="InterPro" id="IPR041147">
    <property type="entry name" value="GH38_C"/>
</dbReference>
<feature type="domain" description="Glycoside hydrolase family 38 central" evidence="5">
    <location>
        <begin position="650"/>
        <end position="721"/>
    </location>
</feature>
<dbReference type="InterPro" id="IPR018905">
    <property type="entry name" value="A-galactase_NEW3"/>
</dbReference>
<dbReference type="GO" id="GO:0046872">
    <property type="term" value="F:metal ion binding"/>
    <property type="evidence" value="ECO:0007669"/>
    <property type="project" value="UniProtKB-KW"/>
</dbReference>
<dbReference type="Pfam" id="PF10633">
    <property type="entry name" value="NPCBM_assoc"/>
    <property type="match status" value="1"/>
</dbReference>
<dbReference type="SUPFAM" id="SSF88688">
    <property type="entry name" value="Families 57/38 glycoside transferase middle domain"/>
    <property type="match status" value="1"/>
</dbReference>
<evidence type="ECO:0000256" key="4">
    <source>
        <dbReference type="ARBA" id="ARBA00023295"/>
    </source>
</evidence>
<evidence type="ECO:0000256" key="3">
    <source>
        <dbReference type="ARBA" id="ARBA00022801"/>
    </source>
</evidence>